<accession>A0A3Q8HAQ1</accession>
<dbReference type="Pfam" id="PF00419">
    <property type="entry name" value="Fimbrial"/>
    <property type="match status" value="1"/>
</dbReference>
<dbReference type="Proteomes" id="UP000306393">
    <property type="component" value="Unassembled WGS sequence"/>
</dbReference>
<gene>
    <name evidence="3" type="ORF">EpCFBP13511_17665</name>
</gene>
<dbReference type="EMBL" id="QGAC01000018">
    <property type="protein sequence ID" value="TKJ86676.1"/>
    <property type="molecule type" value="Genomic_DNA"/>
</dbReference>
<feature type="chain" id="PRO_5030082128" evidence="1">
    <location>
        <begin position="23"/>
        <end position="163"/>
    </location>
</feature>
<evidence type="ECO:0000259" key="2">
    <source>
        <dbReference type="Pfam" id="PF00419"/>
    </source>
</evidence>
<dbReference type="SUPFAM" id="SSF49401">
    <property type="entry name" value="Bacterial adhesins"/>
    <property type="match status" value="1"/>
</dbReference>
<protein>
    <submittedName>
        <fullName evidence="3">Pilus assembly protein</fullName>
    </submittedName>
</protein>
<evidence type="ECO:0000256" key="1">
    <source>
        <dbReference type="SAM" id="SignalP"/>
    </source>
</evidence>
<evidence type="ECO:0000313" key="4">
    <source>
        <dbReference type="Proteomes" id="UP000306393"/>
    </source>
</evidence>
<name>A0A3Q8HAQ1_9GAMM</name>
<feature type="domain" description="Fimbrial-type adhesion" evidence="2">
    <location>
        <begin position="28"/>
        <end position="163"/>
    </location>
</feature>
<comment type="caution">
    <text evidence="3">The sequence shown here is derived from an EMBL/GenBank/DDBJ whole genome shotgun (WGS) entry which is preliminary data.</text>
</comment>
<dbReference type="GO" id="GO:0009289">
    <property type="term" value="C:pilus"/>
    <property type="evidence" value="ECO:0007669"/>
    <property type="project" value="InterPro"/>
</dbReference>
<organism evidence="3 4">
    <name type="scientific">Erwinia persicina</name>
    <dbReference type="NCBI Taxonomy" id="55211"/>
    <lineage>
        <taxon>Bacteria</taxon>
        <taxon>Pseudomonadati</taxon>
        <taxon>Pseudomonadota</taxon>
        <taxon>Gammaproteobacteria</taxon>
        <taxon>Enterobacterales</taxon>
        <taxon>Erwiniaceae</taxon>
        <taxon>Erwinia</taxon>
    </lineage>
</organism>
<dbReference type="GeneID" id="67478935"/>
<dbReference type="OrthoDB" id="6465690at2"/>
<sequence>MKRYSRALVLLIGSMLSPAGLAAENMWLYGTLVEPPACTISSNGSEVDVDFGDRVGVKKVDGVQYLRPMNYRISCDPDANAFAMTLEIVGTPADYDRAAVVVTGVNDLAIQIKQNGVPFELNKPIPISLTNPPQLEAVPVKRPGATLTEGPFEATATLKAVYQ</sequence>
<reference evidence="3 4" key="1">
    <citation type="journal article" date="2019" name="Sci. Rep.">
        <title>Differences in resource use lead to coexistence of seed-transmitted microbial populations.</title>
        <authorList>
            <person name="Torres-Cortes G."/>
            <person name="Garcia B.J."/>
            <person name="Compant S."/>
            <person name="Rezki S."/>
            <person name="Jones P."/>
            <person name="Preveaux A."/>
            <person name="Briand M."/>
            <person name="Roulet A."/>
            <person name="Bouchez O."/>
            <person name="Jacobson D."/>
            <person name="Barret M."/>
        </authorList>
    </citation>
    <scope>NUCLEOTIDE SEQUENCE [LARGE SCALE GENOMIC DNA]</scope>
    <source>
        <strain evidence="3 4">CFBP13511</strain>
    </source>
</reference>
<keyword evidence="1" id="KW-0732">Signal</keyword>
<dbReference type="InterPro" id="IPR000259">
    <property type="entry name" value="Adhesion_dom_fimbrial"/>
</dbReference>
<dbReference type="InterPro" id="IPR036937">
    <property type="entry name" value="Adhesion_dom_fimbrial_sf"/>
</dbReference>
<dbReference type="STRING" id="1219360.GCA_001571305_04145"/>
<dbReference type="AlphaFoldDB" id="A0A3Q8HAQ1"/>
<dbReference type="Gene3D" id="2.60.40.1090">
    <property type="entry name" value="Fimbrial-type adhesion domain"/>
    <property type="match status" value="1"/>
</dbReference>
<dbReference type="RefSeq" id="WP_062748868.1">
    <property type="nucleotide sequence ID" value="NZ_CP022727.1"/>
</dbReference>
<feature type="signal peptide" evidence="1">
    <location>
        <begin position="1"/>
        <end position="22"/>
    </location>
</feature>
<dbReference type="GO" id="GO:0007155">
    <property type="term" value="P:cell adhesion"/>
    <property type="evidence" value="ECO:0007669"/>
    <property type="project" value="InterPro"/>
</dbReference>
<dbReference type="KEGG" id="epe:CI789_23780"/>
<evidence type="ECO:0000313" key="3">
    <source>
        <dbReference type="EMBL" id="TKJ86676.1"/>
    </source>
</evidence>
<dbReference type="InterPro" id="IPR008966">
    <property type="entry name" value="Adhesion_dom_sf"/>
</dbReference>
<proteinExistence type="predicted"/>